<dbReference type="HOGENOM" id="CLU_3234323_0_0_6"/>
<dbReference type="InterPro" id="IPR058979">
    <property type="entry name" value="LysC-like"/>
</dbReference>
<dbReference type="Pfam" id="PF23793">
    <property type="entry name" value="LysC"/>
    <property type="match status" value="1"/>
</dbReference>
<gene>
    <name evidence="1" type="ordered locus">HCH_02889</name>
</gene>
<evidence type="ECO:0000313" key="1">
    <source>
        <dbReference type="EMBL" id="ABC29664.1"/>
    </source>
</evidence>
<reference evidence="1 2" key="1">
    <citation type="journal article" date="2005" name="Nucleic Acids Res.">
        <title>Genomic blueprint of Hahella chejuensis, a marine microbe producing an algicidal agent.</title>
        <authorList>
            <person name="Jeong H."/>
            <person name="Yim J.H."/>
            <person name="Lee C."/>
            <person name="Choi S.-H."/>
            <person name="Park Y.K."/>
            <person name="Yoon S.H."/>
            <person name="Hur C.-G."/>
            <person name="Kang H.-Y."/>
            <person name="Kim D."/>
            <person name="Lee H.H."/>
            <person name="Park K.H."/>
            <person name="Park S.-H."/>
            <person name="Park H.-S."/>
            <person name="Lee H.K."/>
            <person name="Oh T.K."/>
            <person name="Kim J.F."/>
        </authorList>
    </citation>
    <scope>NUCLEOTIDE SEQUENCE [LARGE SCALE GENOMIC DNA]</scope>
    <source>
        <strain evidence="1 2">KCTC 2396</strain>
    </source>
</reference>
<accession>Q2SI60</accession>
<keyword evidence="2" id="KW-1185">Reference proteome</keyword>
<name>Q2SI60_HAHCH</name>
<organism evidence="1 2">
    <name type="scientific">Hahella chejuensis (strain KCTC 2396)</name>
    <dbReference type="NCBI Taxonomy" id="349521"/>
    <lineage>
        <taxon>Bacteria</taxon>
        <taxon>Pseudomonadati</taxon>
        <taxon>Pseudomonadota</taxon>
        <taxon>Gammaproteobacteria</taxon>
        <taxon>Oceanospirillales</taxon>
        <taxon>Hahellaceae</taxon>
        <taxon>Hahella</taxon>
    </lineage>
</organism>
<proteinExistence type="predicted"/>
<dbReference type="EMBL" id="CP000155">
    <property type="protein sequence ID" value="ABC29664.1"/>
    <property type="molecule type" value="Genomic_DNA"/>
</dbReference>
<evidence type="ECO:0000313" key="2">
    <source>
        <dbReference type="Proteomes" id="UP000000238"/>
    </source>
</evidence>
<dbReference type="AlphaFoldDB" id="Q2SI60"/>
<protein>
    <submittedName>
        <fullName evidence="1">Uncharacterized protein</fullName>
    </submittedName>
</protein>
<dbReference type="KEGG" id="hch:HCH_02889"/>
<dbReference type="Proteomes" id="UP000000238">
    <property type="component" value="Chromosome"/>
</dbReference>
<sequence length="43" mass="4787">MQPCDIPAFTGSTNADLVVYTERLIASLRMCNADKSALREWAQ</sequence>
<dbReference type="STRING" id="349521.HCH_02889"/>